<sequence>SIQGSEPSVDPALHPLSDEGGDEDCPICLDKVTERRKLQCGHGFCRACLEGSVKSLGEICPLCKKIYGTLRGNQPAGKMTHRPLRDRLPGYPDCGTIEISYVIPGGTQTAEHPNPGMYFSGTHRYAYLPDNREGRQVLELLNRAFNQRLIFTVGTSITTGQQNTVIWNDIHHKTSLNGGPHFGYPDPDYLKRVREELKAKGIE</sequence>
<dbReference type="Bgee" id="ENSAMXG00000033748">
    <property type="expression patterns" value="Expressed in intestine and 13 other cell types or tissues"/>
</dbReference>
<dbReference type="GO" id="GO:0005737">
    <property type="term" value="C:cytoplasm"/>
    <property type="evidence" value="ECO:0007669"/>
    <property type="project" value="UniProtKB-SubCell"/>
</dbReference>
<keyword evidence="12" id="KW-1185">Reference proteome</keyword>
<keyword evidence="7 9" id="KW-0862">Zinc</keyword>
<keyword evidence="5 9" id="KW-0479">Metal-binding</keyword>
<evidence type="ECO:0000256" key="9">
    <source>
        <dbReference type="RuleBase" id="RU367105"/>
    </source>
</evidence>
<evidence type="ECO:0000256" key="7">
    <source>
        <dbReference type="ARBA" id="ARBA00022833"/>
    </source>
</evidence>
<comment type="pathway">
    <text evidence="2 9">Protein modification; protein ubiquitination.</text>
</comment>
<evidence type="ECO:0000256" key="8">
    <source>
        <dbReference type="PROSITE-ProRule" id="PRU00175"/>
    </source>
</evidence>
<dbReference type="InterPro" id="IPR013083">
    <property type="entry name" value="Znf_RING/FYVE/PHD"/>
</dbReference>
<dbReference type="Proteomes" id="UP000018467">
    <property type="component" value="Unassembled WGS sequence"/>
</dbReference>
<evidence type="ECO:0000256" key="6">
    <source>
        <dbReference type="ARBA" id="ARBA00022771"/>
    </source>
</evidence>
<dbReference type="PANTHER" id="PTHR12622">
    <property type="entry name" value="DELTEX-RELATED"/>
    <property type="match status" value="1"/>
</dbReference>
<dbReference type="Pfam" id="PF18102">
    <property type="entry name" value="DTC"/>
    <property type="match status" value="1"/>
</dbReference>
<reference evidence="11" key="4">
    <citation type="submission" date="2025-09" db="UniProtKB">
        <authorList>
            <consortium name="Ensembl"/>
        </authorList>
    </citation>
    <scope>IDENTIFICATION</scope>
</reference>
<dbReference type="FunFam" id="3.30.390.130:FF:000001">
    <property type="entry name" value="Probable E3 ubiquitin-protein ligase DTX3"/>
    <property type="match status" value="1"/>
</dbReference>
<name>A0A3B1ILU3_ASTMX</name>
<organism evidence="11 12">
    <name type="scientific">Astyanax mexicanus</name>
    <name type="common">Blind cave fish</name>
    <name type="synonym">Astyanax fasciatus mexicanus</name>
    <dbReference type="NCBI Taxonomy" id="7994"/>
    <lineage>
        <taxon>Eukaryota</taxon>
        <taxon>Metazoa</taxon>
        <taxon>Chordata</taxon>
        <taxon>Craniata</taxon>
        <taxon>Vertebrata</taxon>
        <taxon>Euteleostomi</taxon>
        <taxon>Actinopterygii</taxon>
        <taxon>Neopterygii</taxon>
        <taxon>Teleostei</taxon>
        <taxon>Ostariophysi</taxon>
        <taxon>Characiformes</taxon>
        <taxon>Characoidei</taxon>
        <taxon>Acestrorhamphidae</taxon>
        <taxon>Acestrorhamphinae</taxon>
        <taxon>Astyanax</taxon>
    </lineage>
</organism>
<dbReference type="PROSITE" id="PS50089">
    <property type="entry name" value="ZF_RING_2"/>
    <property type="match status" value="1"/>
</dbReference>
<dbReference type="EC" id="2.3.2.27" evidence="9"/>
<dbReference type="InParanoid" id="A0A3B1ILU3"/>
<dbReference type="GO" id="GO:0007219">
    <property type="term" value="P:Notch signaling pathway"/>
    <property type="evidence" value="ECO:0007669"/>
    <property type="project" value="InterPro"/>
</dbReference>
<dbReference type="CDD" id="cd09633">
    <property type="entry name" value="Deltex_C"/>
    <property type="match status" value="1"/>
</dbReference>
<dbReference type="PROSITE" id="PS00518">
    <property type="entry name" value="ZF_RING_1"/>
    <property type="match status" value="1"/>
</dbReference>
<accession>A0A3B1ILU3</accession>
<dbReference type="InterPro" id="IPR039398">
    <property type="entry name" value="Deltex_fam"/>
</dbReference>
<evidence type="ECO:0000256" key="2">
    <source>
        <dbReference type="ARBA" id="ARBA00004906"/>
    </source>
</evidence>
<evidence type="ECO:0000256" key="4">
    <source>
        <dbReference type="ARBA" id="ARBA00022679"/>
    </source>
</evidence>
<dbReference type="AlphaFoldDB" id="A0A3B1ILU3"/>
<dbReference type="Pfam" id="PF00097">
    <property type="entry name" value="zf-C3HC4"/>
    <property type="match status" value="1"/>
</dbReference>
<dbReference type="UniPathway" id="UPA00143"/>
<dbReference type="GeneTree" id="ENSGT00940000154578"/>
<evidence type="ECO:0000259" key="10">
    <source>
        <dbReference type="PROSITE" id="PS50089"/>
    </source>
</evidence>
<evidence type="ECO:0000313" key="12">
    <source>
        <dbReference type="Proteomes" id="UP000018467"/>
    </source>
</evidence>
<comment type="subcellular location">
    <subcellularLocation>
        <location evidence="9">Cytoplasm</location>
    </subcellularLocation>
</comment>
<comment type="catalytic activity">
    <reaction evidence="1 9">
        <text>S-ubiquitinyl-[E2 ubiquitin-conjugating enzyme]-L-cysteine + [acceptor protein]-L-lysine = [E2 ubiquitin-conjugating enzyme]-L-cysteine + N(6)-ubiquitinyl-[acceptor protein]-L-lysine.</text>
        <dbReference type="EC" id="2.3.2.27"/>
    </reaction>
</comment>
<dbReference type="SMART" id="SM00184">
    <property type="entry name" value="RING"/>
    <property type="match status" value="1"/>
</dbReference>
<reference evidence="12" key="2">
    <citation type="journal article" date="2014" name="Nat. Commun.">
        <title>The cavefish genome reveals candidate genes for eye loss.</title>
        <authorList>
            <person name="McGaugh S.E."/>
            <person name="Gross J.B."/>
            <person name="Aken B."/>
            <person name="Blin M."/>
            <person name="Borowsky R."/>
            <person name="Chalopin D."/>
            <person name="Hinaux H."/>
            <person name="Jeffery W.R."/>
            <person name="Keene A."/>
            <person name="Ma L."/>
            <person name="Minx P."/>
            <person name="Murphy D."/>
            <person name="O'Quin K.E."/>
            <person name="Retaux S."/>
            <person name="Rohner N."/>
            <person name="Searle S.M."/>
            <person name="Stahl B.A."/>
            <person name="Tabin C."/>
            <person name="Volff J.N."/>
            <person name="Yoshizawa M."/>
            <person name="Warren W.C."/>
        </authorList>
    </citation>
    <scope>NUCLEOTIDE SEQUENCE [LARGE SCALE GENOMIC DNA]</scope>
    <source>
        <strain evidence="12">female</strain>
    </source>
</reference>
<dbReference type="InterPro" id="IPR001841">
    <property type="entry name" value="Znf_RING"/>
</dbReference>
<dbReference type="InterPro" id="IPR017907">
    <property type="entry name" value="Znf_RING_CS"/>
</dbReference>
<dbReference type="SUPFAM" id="SSF57850">
    <property type="entry name" value="RING/U-box"/>
    <property type="match status" value="1"/>
</dbReference>
<dbReference type="Gene3D" id="3.30.390.130">
    <property type="match status" value="1"/>
</dbReference>
<keyword evidence="9" id="KW-0963">Cytoplasm</keyword>
<reference evidence="12" key="1">
    <citation type="submission" date="2013-03" db="EMBL/GenBank/DDBJ databases">
        <authorList>
            <person name="Jeffery W."/>
            <person name="Warren W."/>
            <person name="Wilson R.K."/>
        </authorList>
    </citation>
    <scope>NUCLEOTIDE SEQUENCE</scope>
    <source>
        <strain evidence="12">female</strain>
    </source>
</reference>
<dbReference type="InterPro" id="IPR018957">
    <property type="entry name" value="Znf_C3HC4_RING-type"/>
</dbReference>
<dbReference type="GO" id="GO:0016567">
    <property type="term" value="P:protein ubiquitination"/>
    <property type="evidence" value="ECO:0007669"/>
    <property type="project" value="UniProtKB-UniRule"/>
</dbReference>
<feature type="domain" description="RING-type" evidence="10">
    <location>
        <begin position="25"/>
        <end position="64"/>
    </location>
</feature>
<dbReference type="InterPro" id="IPR039396">
    <property type="entry name" value="Deltex_C"/>
</dbReference>
<keyword evidence="6 8" id="KW-0863">Zinc-finger</keyword>
<dbReference type="Gene3D" id="3.30.40.10">
    <property type="entry name" value="Zinc/RING finger domain, C3HC4 (zinc finger)"/>
    <property type="match status" value="1"/>
</dbReference>
<protein>
    <recommendedName>
        <fullName evidence="9">E3 ubiquitin-protein ligase</fullName>
        <ecNumber evidence="9">2.3.2.27</ecNumber>
    </recommendedName>
</protein>
<evidence type="ECO:0000256" key="1">
    <source>
        <dbReference type="ARBA" id="ARBA00000900"/>
    </source>
</evidence>
<keyword evidence="4 9" id="KW-0808">Transferase</keyword>
<dbReference type="InterPro" id="IPR039399">
    <property type="entry name" value="Deltex_C_sf"/>
</dbReference>
<reference evidence="11" key="3">
    <citation type="submission" date="2025-08" db="UniProtKB">
        <authorList>
            <consortium name="Ensembl"/>
        </authorList>
    </citation>
    <scope>IDENTIFICATION</scope>
</reference>
<dbReference type="GO" id="GO:0008270">
    <property type="term" value="F:zinc ion binding"/>
    <property type="evidence" value="ECO:0007669"/>
    <property type="project" value="UniProtKB-KW"/>
</dbReference>
<proteinExistence type="inferred from homology"/>
<evidence type="ECO:0000256" key="5">
    <source>
        <dbReference type="ARBA" id="ARBA00022723"/>
    </source>
</evidence>
<evidence type="ECO:0000256" key="3">
    <source>
        <dbReference type="ARBA" id="ARBA00009413"/>
    </source>
</evidence>
<dbReference type="GO" id="GO:0061630">
    <property type="term" value="F:ubiquitin protein ligase activity"/>
    <property type="evidence" value="ECO:0007669"/>
    <property type="project" value="UniProtKB-UniRule"/>
</dbReference>
<dbReference type="Ensembl" id="ENSAMXT00000049040.1">
    <property type="protein sequence ID" value="ENSAMXP00000030535.1"/>
    <property type="gene ID" value="ENSAMXG00000033748.1"/>
</dbReference>
<evidence type="ECO:0000313" key="11">
    <source>
        <dbReference type="Ensembl" id="ENSAMXP00000030535.1"/>
    </source>
</evidence>
<comment type="similarity">
    <text evidence="3 9">Belongs to the Deltex family.</text>
</comment>